<evidence type="ECO:0000256" key="1">
    <source>
        <dbReference type="SAM" id="MobiDB-lite"/>
    </source>
</evidence>
<dbReference type="HOGENOM" id="CLU_1747233_0_0_0"/>
<gene>
    <name evidence="2" type="ordered locus">Acid345_4114</name>
</gene>
<dbReference type="KEGG" id="aba:Acid345_4114"/>
<dbReference type="EMBL" id="CP000360">
    <property type="protein sequence ID" value="ABF43114.1"/>
    <property type="molecule type" value="Genomic_DNA"/>
</dbReference>
<organism evidence="2 3">
    <name type="scientific">Koribacter versatilis (strain Ellin345)</name>
    <dbReference type="NCBI Taxonomy" id="204669"/>
    <lineage>
        <taxon>Bacteria</taxon>
        <taxon>Pseudomonadati</taxon>
        <taxon>Acidobacteriota</taxon>
        <taxon>Terriglobia</taxon>
        <taxon>Terriglobales</taxon>
        <taxon>Candidatus Korobacteraceae</taxon>
        <taxon>Candidatus Korobacter</taxon>
    </lineage>
</organism>
<protein>
    <submittedName>
        <fullName evidence="2">Uncharacterized protein</fullName>
    </submittedName>
</protein>
<evidence type="ECO:0000313" key="2">
    <source>
        <dbReference type="EMBL" id="ABF43114.1"/>
    </source>
</evidence>
<feature type="compositionally biased region" description="Basic and acidic residues" evidence="1">
    <location>
        <begin position="122"/>
        <end position="137"/>
    </location>
</feature>
<keyword evidence="3" id="KW-1185">Reference proteome</keyword>
<dbReference type="EnsemblBacteria" id="ABF43114">
    <property type="protein sequence ID" value="ABF43114"/>
    <property type="gene ID" value="Acid345_4114"/>
</dbReference>
<sequence>MNCQPWLDPHDFLGAIAGILIAFVQKPLVENEPVSAKSEPHFDLTVSTSQGIYANNVRRKLRHTYLAHIHGTHIGGSASELSLRCESFPAPHPLNNRFILAQMSPELALPPDSRGNHNAPRAGEEKETESSRNEPPTREFPPSTEAYSR</sequence>
<evidence type="ECO:0000313" key="3">
    <source>
        <dbReference type="Proteomes" id="UP000002432"/>
    </source>
</evidence>
<name>Q1IJ36_KORVE</name>
<reference evidence="2 3" key="1">
    <citation type="journal article" date="2009" name="Appl. Environ. Microbiol.">
        <title>Three genomes from the phylum Acidobacteria provide insight into the lifestyles of these microorganisms in soils.</title>
        <authorList>
            <person name="Ward N.L."/>
            <person name="Challacombe J.F."/>
            <person name="Janssen P.H."/>
            <person name="Henrissat B."/>
            <person name="Coutinho P.M."/>
            <person name="Wu M."/>
            <person name="Xie G."/>
            <person name="Haft D.H."/>
            <person name="Sait M."/>
            <person name="Badger J."/>
            <person name="Barabote R.D."/>
            <person name="Bradley B."/>
            <person name="Brettin T.S."/>
            <person name="Brinkac L.M."/>
            <person name="Bruce D."/>
            <person name="Creasy T."/>
            <person name="Daugherty S.C."/>
            <person name="Davidsen T.M."/>
            <person name="DeBoy R.T."/>
            <person name="Detter J.C."/>
            <person name="Dodson R.J."/>
            <person name="Durkin A.S."/>
            <person name="Ganapathy A."/>
            <person name="Gwinn-Giglio M."/>
            <person name="Han C.S."/>
            <person name="Khouri H."/>
            <person name="Kiss H."/>
            <person name="Kothari S.P."/>
            <person name="Madupu R."/>
            <person name="Nelson K.E."/>
            <person name="Nelson W.C."/>
            <person name="Paulsen I."/>
            <person name="Penn K."/>
            <person name="Ren Q."/>
            <person name="Rosovitz M.J."/>
            <person name="Selengut J.D."/>
            <person name="Shrivastava S."/>
            <person name="Sullivan S.A."/>
            <person name="Tapia R."/>
            <person name="Thompson L.S."/>
            <person name="Watkins K.L."/>
            <person name="Yang Q."/>
            <person name="Yu C."/>
            <person name="Zafar N."/>
            <person name="Zhou L."/>
            <person name="Kuske C.R."/>
        </authorList>
    </citation>
    <scope>NUCLEOTIDE SEQUENCE [LARGE SCALE GENOMIC DNA]</scope>
    <source>
        <strain evidence="2 3">Ellin345</strain>
    </source>
</reference>
<dbReference type="AlphaFoldDB" id="Q1IJ36"/>
<proteinExistence type="predicted"/>
<feature type="region of interest" description="Disordered" evidence="1">
    <location>
        <begin position="103"/>
        <end position="149"/>
    </location>
</feature>
<accession>Q1IJ36</accession>
<dbReference type="Proteomes" id="UP000002432">
    <property type="component" value="Chromosome"/>
</dbReference>